<dbReference type="SUPFAM" id="SSF81631">
    <property type="entry name" value="PAP/OAS1 substrate-binding domain"/>
    <property type="match status" value="1"/>
</dbReference>
<evidence type="ECO:0000313" key="3">
    <source>
        <dbReference type="Proteomes" id="UP000324897"/>
    </source>
</evidence>
<dbReference type="PANTHER" id="PTHR45979">
    <property type="entry name" value="PAP/OAS1 SUBSTRATE-BINDING DOMAIN SUPERFAMILY"/>
    <property type="match status" value="1"/>
</dbReference>
<dbReference type="Gene3D" id="3.30.460.10">
    <property type="entry name" value="Beta Polymerase, domain 2"/>
    <property type="match status" value="1"/>
</dbReference>
<dbReference type="Gramene" id="TVU06157">
    <property type="protein sequence ID" value="TVU06157"/>
    <property type="gene ID" value="EJB05_49355"/>
</dbReference>
<dbReference type="OrthoDB" id="273917at2759"/>
<dbReference type="InterPro" id="IPR043519">
    <property type="entry name" value="NT_sf"/>
</dbReference>
<evidence type="ECO:0000259" key="1">
    <source>
        <dbReference type="Pfam" id="PF26180"/>
    </source>
</evidence>
<keyword evidence="3" id="KW-1185">Reference proteome</keyword>
<accession>A0A5J9T4K2</accession>
<protein>
    <recommendedName>
        <fullName evidence="1">PAP/OAS1 substrate-binding-related domain-containing protein</fullName>
    </recommendedName>
</protein>
<evidence type="ECO:0000313" key="2">
    <source>
        <dbReference type="EMBL" id="TVU06157.1"/>
    </source>
</evidence>
<name>A0A5J9T4K2_9POAL</name>
<dbReference type="SUPFAM" id="SSF81301">
    <property type="entry name" value="Nucleotidyltransferase"/>
    <property type="match status" value="1"/>
</dbReference>
<gene>
    <name evidence="2" type="ORF">EJB05_49355</name>
</gene>
<dbReference type="Proteomes" id="UP000324897">
    <property type="component" value="Unassembled WGS sequence"/>
</dbReference>
<proteinExistence type="predicted"/>
<sequence length="790" mass="88834">MAYLGGRGRGAWFTVPGAADHRRGGATFPWGRGGGGAGETLAQVMASRAPEPWTIRRDAVCAAEEAARGVVLRVHPTQEAERHRQDVLGYLKSLLGSTFGFEVIAFGSVPLKTYLPDGDADVTVLANTWLNSSLIDDVRQVLELEMTSCNTDFEVKGVTFINADVYIPTFASYVKLLKCVIENIVVDISFNQIGGVSTFCFLELIDREIGKDHLFKRSIMLIKAWCYHESRILGAHHGLLSTYAMETLVLYIFNLFHKSLHGPLEALYRFLEYFSKFDWDKYGISLNGPVLLSSLPDITLEPMLPLDELLLSQEFLEGSMGRVVVINGSDCRDTNFRVKFINIIDPLKGSNNLGRSVNKASFYRIRSAFSFGAQKLGHILMLPSDLIPDEICGFFANTLQRHGKGERPDLGDNSSFKSLLCSENAPHEDVECLKMSCIAEDENGGSCHSLKLADKESRVVQTHKTFSAPVPSDVQGLPWNKTWFMESDFGANSSQQNGKKPLPPFSESDMLDLSGDLDLYWGCLGKVNYHMEHLYDEFMKAFQKAWLAGEINDNFVNLQSVRTETRPQRLTIASSIDNYHVPWFSISPKSHGTGTYIPRLSYEMYRERMERFVLERGFMPERERRQRPRLADRQLDQWCSGLRNGHTAVLSTTSQVPVKEKVRYSIFIRARVSIRKEPFFLSGSKQQNQAVEPNRQKQPAKALLTCDIECCQLKAQAVENLEFGSMGPFSLGLVSLQFEEAFPPLPKKPVPQFPASVIQSPEPIVTESRPKEAFKLQDEAEFPRLKADCR</sequence>
<dbReference type="PANTHER" id="PTHR45979:SF26">
    <property type="entry name" value="NUCLEOTIDYLTRANSFERASE DOMAIN CONTAINING PROTEIN, EXPRESSED"/>
    <property type="match status" value="1"/>
</dbReference>
<dbReference type="EMBL" id="RWGY01000051">
    <property type="protein sequence ID" value="TVU06157.1"/>
    <property type="molecule type" value="Genomic_DNA"/>
</dbReference>
<feature type="domain" description="PAP/OAS1 substrate-binding-related" evidence="1">
    <location>
        <begin position="209"/>
        <end position="399"/>
    </location>
</feature>
<reference evidence="2 3" key="1">
    <citation type="journal article" date="2019" name="Sci. Rep.">
        <title>A high-quality genome of Eragrostis curvula grass provides insights into Poaceae evolution and supports new strategies to enhance forage quality.</title>
        <authorList>
            <person name="Carballo J."/>
            <person name="Santos B.A.C.M."/>
            <person name="Zappacosta D."/>
            <person name="Garbus I."/>
            <person name="Selva J.P."/>
            <person name="Gallo C.A."/>
            <person name="Diaz A."/>
            <person name="Albertini E."/>
            <person name="Caccamo M."/>
            <person name="Echenique V."/>
        </authorList>
    </citation>
    <scope>NUCLEOTIDE SEQUENCE [LARGE SCALE GENOMIC DNA]</scope>
    <source>
        <strain evidence="3">cv. Victoria</strain>
        <tissue evidence="2">Leaf</tissue>
    </source>
</reference>
<organism evidence="2 3">
    <name type="scientific">Eragrostis curvula</name>
    <name type="common">weeping love grass</name>
    <dbReference type="NCBI Taxonomy" id="38414"/>
    <lineage>
        <taxon>Eukaryota</taxon>
        <taxon>Viridiplantae</taxon>
        <taxon>Streptophyta</taxon>
        <taxon>Embryophyta</taxon>
        <taxon>Tracheophyta</taxon>
        <taxon>Spermatophyta</taxon>
        <taxon>Magnoliopsida</taxon>
        <taxon>Liliopsida</taxon>
        <taxon>Poales</taxon>
        <taxon>Poaceae</taxon>
        <taxon>PACMAD clade</taxon>
        <taxon>Chloridoideae</taxon>
        <taxon>Eragrostideae</taxon>
        <taxon>Eragrostidinae</taxon>
        <taxon>Eragrostis</taxon>
    </lineage>
</organism>
<dbReference type="Pfam" id="PF26180">
    <property type="entry name" value="PAP-OAS1"/>
    <property type="match status" value="1"/>
</dbReference>
<dbReference type="Gene3D" id="1.10.1410.10">
    <property type="match status" value="1"/>
</dbReference>
<feature type="non-terminal residue" evidence="2">
    <location>
        <position position="1"/>
    </location>
</feature>
<dbReference type="InterPro" id="IPR058920">
    <property type="entry name" value="PAP-OAS1-bd-rel"/>
</dbReference>
<dbReference type="AlphaFoldDB" id="A0A5J9T4K2"/>
<comment type="caution">
    <text evidence="2">The sequence shown here is derived from an EMBL/GenBank/DDBJ whole genome shotgun (WGS) entry which is preliminary data.</text>
</comment>
<dbReference type="InterPro" id="IPR058921">
    <property type="entry name" value="PAP/OAS1-rel"/>
</dbReference>